<comment type="caution">
    <text evidence="1">The sequence shown here is derived from an EMBL/GenBank/DDBJ whole genome shotgun (WGS) entry which is preliminary data.</text>
</comment>
<sequence>MEAIERQEIAYSKLARARSKCYKDEGYDENDYVGYLNICDMGINFSNAFLVENILGFQFYHFHFKESMFLLICENKKKDGCGVLRVCHGVFVKTILRKDFVELLLKNFVKKNLGYFKIFIEILWKDVFLDGLLVPNKSSFVISLKNESNSTLLYHLPFKEFLKKFECEEEFGKSWDFKSKQSYIFCDEFLDFISKSSWEKGLTNSVLDSLFTFNLILGMWDKSFQRRVDGMTRDRHENIESFQGSVTRSRARKIDLEMQRNNLRIVGGYKSQIYHRPYHCR</sequence>
<evidence type="ECO:0000313" key="2">
    <source>
        <dbReference type="Proteomes" id="UP001060085"/>
    </source>
</evidence>
<keyword evidence="2" id="KW-1185">Reference proteome</keyword>
<dbReference type="Proteomes" id="UP001060085">
    <property type="component" value="Linkage Group LG03"/>
</dbReference>
<organism evidence="1 2">
    <name type="scientific">Catharanthus roseus</name>
    <name type="common">Madagascar periwinkle</name>
    <name type="synonym">Vinca rosea</name>
    <dbReference type="NCBI Taxonomy" id="4058"/>
    <lineage>
        <taxon>Eukaryota</taxon>
        <taxon>Viridiplantae</taxon>
        <taxon>Streptophyta</taxon>
        <taxon>Embryophyta</taxon>
        <taxon>Tracheophyta</taxon>
        <taxon>Spermatophyta</taxon>
        <taxon>Magnoliopsida</taxon>
        <taxon>eudicotyledons</taxon>
        <taxon>Gunneridae</taxon>
        <taxon>Pentapetalae</taxon>
        <taxon>asterids</taxon>
        <taxon>lamiids</taxon>
        <taxon>Gentianales</taxon>
        <taxon>Apocynaceae</taxon>
        <taxon>Rauvolfioideae</taxon>
        <taxon>Vinceae</taxon>
        <taxon>Catharanthinae</taxon>
        <taxon>Catharanthus</taxon>
    </lineage>
</organism>
<dbReference type="EMBL" id="CM044703">
    <property type="protein sequence ID" value="KAI5672684.1"/>
    <property type="molecule type" value="Genomic_DNA"/>
</dbReference>
<proteinExistence type="predicted"/>
<protein>
    <submittedName>
        <fullName evidence="1">Uncharacterized protein</fullName>
    </submittedName>
</protein>
<evidence type="ECO:0000313" key="1">
    <source>
        <dbReference type="EMBL" id="KAI5672684.1"/>
    </source>
</evidence>
<name>A0ACC0BJB8_CATRO</name>
<accession>A0ACC0BJB8</accession>
<reference evidence="2" key="1">
    <citation type="journal article" date="2023" name="Nat. Plants">
        <title>Single-cell RNA sequencing provides a high-resolution roadmap for understanding the multicellular compartmentation of specialized metabolism.</title>
        <authorList>
            <person name="Sun S."/>
            <person name="Shen X."/>
            <person name="Li Y."/>
            <person name="Li Y."/>
            <person name="Wang S."/>
            <person name="Li R."/>
            <person name="Zhang H."/>
            <person name="Shen G."/>
            <person name="Guo B."/>
            <person name="Wei J."/>
            <person name="Xu J."/>
            <person name="St-Pierre B."/>
            <person name="Chen S."/>
            <person name="Sun C."/>
        </authorList>
    </citation>
    <scope>NUCLEOTIDE SEQUENCE [LARGE SCALE GENOMIC DNA]</scope>
</reference>
<gene>
    <name evidence="1" type="ORF">M9H77_13048</name>
</gene>